<dbReference type="Gene3D" id="2.30.30.140">
    <property type="match status" value="5"/>
</dbReference>
<dbReference type="CDD" id="cd04508">
    <property type="entry name" value="Tudor_SF"/>
    <property type="match status" value="2"/>
</dbReference>
<dbReference type="RefSeq" id="XP_012199364.1">
    <property type="nucleotide sequence ID" value="XM_012343974.1"/>
</dbReference>
<dbReference type="AlphaFoldDB" id="A0A067CHD7"/>
<gene>
    <name evidence="3" type="ORF">SPRG_19856</name>
</gene>
<dbReference type="OrthoDB" id="414540at2759"/>
<proteinExistence type="predicted"/>
<keyword evidence="4" id="KW-1185">Reference proteome</keyword>
<dbReference type="GeneID" id="24141125"/>
<accession>A0A067CHD7</accession>
<evidence type="ECO:0000313" key="4">
    <source>
        <dbReference type="Proteomes" id="UP000030745"/>
    </source>
</evidence>
<feature type="region of interest" description="Disordered" evidence="1">
    <location>
        <begin position="82"/>
        <end position="150"/>
    </location>
</feature>
<dbReference type="PANTHER" id="PTHR34157">
    <property type="entry name" value="TUZIN"/>
    <property type="match status" value="1"/>
</dbReference>
<dbReference type="InterPro" id="IPR010750">
    <property type="entry name" value="SGF29_tudor-like_dom"/>
</dbReference>
<evidence type="ECO:0000313" key="3">
    <source>
        <dbReference type="EMBL" id="KDO29928.1"/>
    </source>
</evidence>
<dbReference type="SMART" id="SM00333">
    <property type="entry name" value="TUDOR"/>
    <property type="match status" value="4"/>
</dbReference>
<protein>
    <recommendedName>
        <fullName evidence="2">SGF29 C-terminal domain-containing protein</fullName>
    </recommendedName>
</protein>
<sequence length="511" mass="57763">MLAYFTSHGFGTSRDISYADLVRSYQALRAATPAFNKAAARRHHREHHAHAKRMRAAEALLNGTNGKPFTRIEFDAYCRRQHEGKGEEDDAKEDDDPPPSKHRAAEIDKLYRAHAARREARRPHSSDSDSDDDDDDMAPRRKHRPGLEVGDRVVDKTRTLGPATVIRLYAAYGVCDLHLDSGLKRRNVDVASLRRFRDRPLASFASPELFAAGDSVNVRYKGTKLWRAGVIKKVRSRERGYDVRYNARDEVEKHVPHHHVRRALAAPLEIDEGLVEGAKVDARTRECATFLPGRILCVRANGTFDVRFKHQDGAIKERLPKKWLRLRDDDDETHWKVGDAVERHAHGNVQRGVVARCRSDGSYDVEWDDGEDETHVKPSTLQQAASVRPLTKGDLVEARFGGKDKFFKGKITHVHGDGSYDIEYDDGDEERRVDPALVRLLPTTKETKFKKGDVVDARFGGKGKYFRGKITLVHGDGSLDVEYDDGDRETRVEAALVRPSADAYADDDFEE</sequence>
<feature type="compositionally biased region" description="Basic and acidic residues" evidence="1">
    <location>
        <begin position="103"/>
        <end position="127"/>
    </location>
</feature>
<evidence type="ECO:0000259" key="2">
    <source>
        <dbReference type="PROSITE" id="PS51518"/>
    </source>
</evidence>
<dbReference type="PROSITE" id="PS50096">
    <property type="entry name" value="IQ"/>
    <property type="match status" value="1"/>
</dbReference>
<name>A0A067CHD7_SAPPC</name>
<dbReference type="InterPro" id="IPR014002">
    <property type="entry name" value="Agenet_dom_plant"/>
</dbReference>
<feature type="compositionally biased region" description="Acidic residues" evidence="1">
    <location>
        <begin position="86"/>
        <end position="97"/>
    </location>
</feature>
<feature type="domain" description="SGF29 C-terminal" evidence="2">
    <location>
        <begin position="386"/>
        <end position="511"/>
    </location>
</feature>
<dbReference type="PANTHER" id="PTHR34157:SF2">
    <property type="entry name" value="TUZIN"/>
    <property type="match status" value="1"/>
</dbReference>
<dbReference type="Proteomes" id="UP000030745">
    <property type="component" value="Unassembled WGS sequence"/>
</dbReference>
<dbReference type="VEuPathDB" id="FungiDB:SPRG_19856"/>
<dbReference type="SMART" id="SM00743">
    <property type="entry name" value="Agenet"/>
    <property type="match status" value="3"/>
</dbReference>
<evidence type="ECO:0000256" key="1">
    <source>
        <dbReference type="SAM" id="MobiDB-lite"/>
    </source>
</evidence>
<dbReference type="KEGG" id="spar:SPRG_19856"/>
<dbReference type="EMBL" id="KK583203">
    <property type="protein sequence ID" value="KDO29928.1"/>
    <property type="molecule type" value="Genomic_DNA"/>
</dbReference>
<organism evidence="3 4">
    <name type="scientific">Saprolegnia parasitica (strain CBS 223.65)</name>
    <dbReference type="NCBI Taxonomy" id="695850"/>
    <lineage>
        <taxon>Eukaryota</taxon>
        <taxon>Sar</taxon>
        <taxon>Stramenopiles</taxon>
        <taxon>Oomycota</taxon>
        <taxon>Saprolegniomycetes</taxon>
        <taxon>Saprolegniales</taxon>
        <taxon>Saprolegniaceae</taxon>
        <taxon>Saprolegnia</taxon>
    </lineage>
</organism>
<dbReference type="InterPro" id="IPR002999">
    <property type="entry name" value="Tudor"/>
</dbReference>
<reference evidence="3 4" key="1">
    <citation type="journal article" date="2013" name="PLoS Genet.">
        <title>Distinctive expansion of potential virulence genes in the genome of the oomycete fish pathogen Saprolegnia parasitica.</title>
        <authorList>
            <person name="Jiang R.H."/>
            <person name="de Bruijn I."/>
            <person name="Haas B.J."/>
            <person name="Belmonte R."/>
            <person name="Lobach L."/>
            <person name="Christie J."/>
            <person name="van den Ackerveken G."/>
            <person name="Bottin A."/>
            <person name="Bulone V."/>
            <person name="Diaz-Moreno S.M."/>
            <person name="Dumas B."/>
            <person name="Fan L."/>
            <person name="Gaulin E."/>
            <person name="Govers F."/>
            <person name="Grenville-Briggs L.J."/>
            <person name="Horner N.R."/>
            <person name="Levin J.Z."/>
            <person name="Mammella M."/>
            <person name="Meijer H.J."/>
            <person name="Morris P."/>
            <person name="Nusbaum C."/>
            <person name="Oome S."/>
            <person name="Phillips A.J."/>
            <person name="van Rooyen D."/>
            <person name="Rzeszutek E."/>
            <person name="Saraiva M."/>
            <person name="Secombes C.J."/>
            <person name="Seidl M.F."/>
            <person name="Snel B."/>
            <person name="Stassen J.H."/>
            <person name="Sykes S."/>
            <person name="Tripathy S."/>
            <person name="van den Berg H."/>
            <person name="Vega-Arreguin J.C."/>
            <person name="Wawra S."/>
            <person name="Young S.K."/>
            <person name="Zeng Q."/>
            <person name="Dieguez-Uribeondo J."/>
            <person name="Russ C."/>
            <person name="Tyler B.M."/>
            <person name="van West P."/>
        </authorList>
    </citation>
    <scope>NUCLEOTIDE SEQUENCE [LARGE SCALE GENOMIC DNA]</scope>
    <source>
        <strain evidence="3 4">CBS 223.65</strain>
    </source>
</reference>
<dbReference type="PROSITE" id="PS51518">
    <property type="entry name" value="SGF29_C"/>
    <property type="match status" value="1"/>
</dbReference>